<evidence type="ECO:0000313" key="1">
    <source>
        <dbReference type="EMBL" id="ARR00374.1"/>
    </source>
</evidence>
<name>A0A1X9SVN9_9BACT</name>
<protein>
    <submittedName>
        <fullName evidence="1">Uncharacterized protein</fullName>
    </submittedName>
</protein>
<dbReference type="STRING" id="1660073.CSUIS_0547"/>
<reference evidence="2" key="1">
    <citation type="journal article" date="2017" name="Genome Biol. Evol.">
        <title>Comparative Genomic Analysis Identifies a Campylobacter Clade Deficient in Selenium Metabolism.</title>
        <authorList>
            <person name="Miller W.G."/>
            <person name="Yee E."/>
            <person name="Lopes B.S."/>
            <person name="Chapman M.H."/>
            <person name="Huynh S."/>
            <person name="Bono J.L."/>
            <person name="Parker C.T."/>
            <person name="Strachan N.J.C."/>
            <person name="Forbes K.J."/>
        </authorList>
    </citation>
    <scope>NUCLEOTIDE SEQUENCE [LARGE SCALE GENOMIC DNA]</scope>
    <source>
        <strain evidence="2">RM6137</strain>
    </source>
</reference>
<dbReference type="Proteomes" id="UP000194260">
    <property type="component" value="Chromosome"/>
</dbReference>
<dbReference type="EMBL" id="CP018789">
    <property type="protein sequence ID" value="ARR00374.1"/>
    <property type="molecule type" value="Genomic_DNA"/>
</dbReference>
<dbReference type="KEGG" id="camy:CSUIS_0547"/>
<evidence type="ECO:0000313" key="2">
    <source>
        <dbReference type="Proteomes" id="UP000194260"/>
    </source>
</evidence>
<proteinExistence type="predicted"/>
<accession>A0A1X9SVN9</accession>
<sequence>MTHLKPRKRGTPIFAPNLYKNPWRSHPLKGFYRGLGVVKGEGVAAAKKALPFPLKLKNYFNFAAEQNPTSGVPLFCFTG</sequence>
<dbReference type="AlphaFoldDB" id="A0A1X9SVN9"/>
<organism evidence="1 2">
    <name type="scientific">Campylobacter porcelli</name>
    <dbReference type="NCBI Taxonomy" id="1660073"/>
    <lineage>
        <taxon>Bacteria</taxon>
        <taxon>Pseudomonadati</taxon>
        <taxon>Campylobacterota</taxon>
        <taxon>Epsilonproteobacteria</taxon>
        <taxon>Campylobacterales</taxon>
        <taxon>Campylobacteraceae</taxon>
        <taxon>Campylobacter</taxon>
    </lineage>
</organism>
<gene>
    <name evidence="1" type="ORF">CSUIS_0547</name>
</gene>